<dbReference type="AlphaFoldDB" id="A0A1H5XE06"/>
<protein>
    <submittedName>
        <fullName evidence="3">Glycosyltransferase involved in cell wall bisynthesis</fullName>
    </submittedName>
</protein>
<dbReference type="CDD" id="cd03811">
    <property type="entry name" value="GT4_GT28_WabH-like"/>
    <property type="match status" value="1"/>
</dbReference>
<organism evidence="3 4">
    <name type="scientific">Thalassococcus halodurans</name>
    <dbReference type="NCBI Taxonomy" id="373675"/>
    <lineage>
        <taxon>Bacteria</taxon>
        <taxon>Pseudomonadati</taxon>
        <taxon>Pseudomonadota</taxon>
        <taxon>Alphaproteobacteria</taxon>
        <taxon>Rhodobacterales</taxon>
        <taxon>Roseobacteraceae</taxon>
        <taxon>Thalassococcus</taxon>
    </lineage>
</organism>
<sequence length="364" mass="39583">MTKKTVLHVVESLNFGGVESHIRTIALNTQETAFEHNICVIAEGGAIADELIAAKCPIVVLRERSKIPSLGAILALIKEIRSRRPSIIHCHGAEANFHGLIAGRICGVQVCLAEEIGIPQHSRKAQMVFFCVYRLADAVVAVSEGVKKRLIDLREVRPERVHVLLNPTQMQSERDQPELSDRFRLGFVGRLEKVKNPLALIQAAALLRERGLAVQLTIVGDGSQRGLLDDAVKLLDLESVVDLVGFDPQPFDRLSNVDLYIQPSISEGFGLALVEAMSAGIPVLATPVGGTPEIVIDCENGWLLSGTDPTAIADGIERCAVLSPETLDTIGRNGRKSVFCRFSSATYFAACDAFYARLLLERST</sequence>
<dbReference type="Proteomes" id="UP000236752">
    <property type="component" value="Unassembled WGS sequence"/>
</dbReference>
<dbReference type="SUPFAM" id="SSF53756">
    <property type="entry name" value="UDP-Glycosyltransferase/glycogen phosphorylase"/>
    <property type="match status" value="1"/>
</dbReference>
<dbReference type="InterPro" id="IPR001296">
    <property type="entry name" value="Glyco_trans_1"/>
</dbReference>
<evidence type="ECO:0000259" key="2">
    <source>
        <dbReference type="Pfam" id="PF13439"/>
    </source>
</evidence>
<dbReference type="EMBL" id="FNUZ01000002">
    <property type="protein sequence ID" value="SEG09998.1"/>
    <property type="molecule type" value="Genomic_DNA"/>
</dbReference>
<dbReference type="RefSeq" id="WP_103910131.1">
    <property type="nucleotide sequence ID" value="NZ_FNUZ01000002.1"/>
</dbReference>
<name>A0A1H5XE06_9RHOB</name>
<dbReference type="Pfam" id="PF13439">
    <property type="entry name" value="Glyco_transf_4"/>
    <property type="match status" value="1"/>
</dbReference>
<evidence type="ECO:0000259" key="1">
    <source>
        <dbReference type="Pfam" id="PF00534"/>
    </source>
</evidence>
<gene>
    <name evidence="3" type="ORF">SAMN04488045_1844</name>
</gene>
<accession>A0A1H5XE06</accession>
<dbReference type="InterPro" id="IPR028098">
    <property type="entry name" value="Glyco_trans_4-like_N"/>
</dbReference>
<keyword evidence="4" id="KW-1185">Reference proteome</keyword>
<dbReference type="PANTHER" id="PTHR12526:SF638">
    <property type="entry name" value="SPORE COAT PROTEIN SA"/>
    <property type="match status" value="1"/>
</dbReference>
<dbReference type="Gene3D" id="3.40.50.2000">
    <property type="entry name" value="Glycogen Phosphorylase B"/>
    <property type="match status" value="2"/>
</dbReference>
<reference evidence="3 4" key="1">
    <citation type="submission" date="2016-10" db="EMBL/GenBank/DDBJ databases">
        <authorList>
            <person name="de Groot N.N."/>
        </authorList>
    </citation>
    <scope>NUCLEOTIDE SEQUENCE [LARGE SCALE GENOMIC DNA]</scope>
    <source>
        <strain evidence="3 4">DSM 26915</strain>
    </source>
</reference>
<feature type="domain" description="Glycosyl transferase family 1" evidence="1">
    <location>
        <begin position="174"/>
        <end position="336"/>
    </location>
</feature>
<evidence type="ECO:0000313" key="4">
    <source>
        <dbReference type="Proteomes" id="UP000236752"/>
    </source>
</evidence>
<dbReference type="GO" id="GO:0016757">
    <property type="term" value="F:glycosyltransferase activity"/>
    <property type="evidence" value="ECO:0007669"/>
    <property type="project" value="InterPro"/>
</dbReference>
<keyword evidence="3" id="KW-0808">Transferase</keyword>
<dbReference type="OrthoDB" id="529131at2"/>
<proteinExistence type="predicted"/>
<dbReference type="Pfam" id="PF00534">
    <property type="entry name" value="Glycos_transf_1"/>
    <property type="match status" value="1"/>
</dbReference>
<dbReference type="PANTHER" id="PTHR12526">
    <property type="entry name" value="GLYCOSYLTRANSFERASE"/>
    <property type="match status" value="1"/>
</dbReference>
<feature type="domain" description="Glycosyltransferase subfamily 4-like N-terminal" evidence="2">
    <location>
        <begin position="15"/>
        <end position="167"/>
    </location>
</feature>
<evidence type="ECO:0000313" key="3">
    <source>
        <dbReference type="EMBL" id="SEG09998.1"/>
    </source>
</evidence>